<dbReference type="Proteomes" id="UP000408764">
    <property type="component" value="Unassembled WGS sequence"/>
</dbReference>
<accession>A0A5P1DHX9</accession>
<evidence type="ECO:0000313" key="3">
    <source>
        <dbReference type="Proteomes" id="UP000408764"/>
    </source>
</evidence>
<sequence length="173" mass="19247">MEVVPSAVKAASVFWLWGGDHVSGVFQSVHDYIFRTDTHGVPGSERCKMPSDVVEVSQNVFEAMSEARSQGMRLVADGDGKPTAIQRLAPTAAELADNERLWRNGEISSTEWLVARHRDEIDMAKVPTIAIERFVDLLDYRQLLRDWPSSVGFPKVSKRPQAPDWLAAALVAE</sequence>
<reference evidence="2 3" key="1">
    <citation type="submission" date="2019-08" db="EMBL/GenBank/DDBJ databases">
        <title>Pseudomonas haemolytica sp. nov. isolated from raw milk and skim milk concentrate.</title>
        <authorList>
            <person name="Hofmann K."/>
            <person name="Huptas C."/>
            <person name="Doll E."/>
            <person name="Scherer S."/>
            <person name="Wenning M."/>
        </authorList>
    </citation>
    <scope>NUCLEOTIDE SEQUENCE [LARGE SCALE GENOMIC DNA]</scope>
    <source>
        <strain evidence="2 3">DSM 108987</strain>
    </source>
</reference>
<evidence type="ECO:0000313" key="2">
    <source>
        <dbReference type="EMBL" id="MRJ40002.1"/>
    </source>
</evidence>
<comment type="caution">
    <text evidence="2">The sequence shown here is derived from an EMBL/GenBank/DDBJ whole genome shotgun (WGS) entry which is preliminary data.</text>
</comment>
<proteinExistence type="predicted"/>
<dbReference type="InterPro" id="IPR031893">
    <property type="entry name" value="Phage_tail_APC"/>
</dbReference>
<name>A0A5P1DHX9_9PSED</name>
<organism evidence="2 3">
    <name type="scientific">Pseudomonas haemolytica</name>
    <dbReference type="NCBI Taxonomy" id="2600065"/>
    <lineage>
        <taxon>Bacteria</taxon>
        <taxon>Pseudomonadati</taxon>
        <taxon>Pseudomonadota</taxon>
        <taxon>Gammaproteobacteria</taxon>
        <taxon>Pseudomonadales</taxon>
        <taxon>Pseudomonadaceae</taxon>
        <taxon>Pseudomonas</taxon>
    </lineage>
</organism>
<dbReference type="Pfam" id="PF16778">
    <property type="entry name" value="Phage_tail_APC"/>
    <property type="match status" value="1"/>
</dbReference>
<dbReference type="AlphaFoldDB" id="A0A5P1DHX9"/>
<feature type="domain" description="Phage tail assembly chaperone-like" evidence="1">
    <location>
        <begin position="98"/>
        <end position="164"/>
    </location>
</feature>
<dbReference type="OrthoDB" id="6465464at2"/>
<protein>
    <submittedName>
        <fullName evidence="2">Phage tail protein</fullName>
    </submittedName>
</protein>
<evidence type="ECO:0000259" key="1">
    <source>
        <dbReference type="Pfam" id="PF16778"/>
    </source>
</evidence>
<dbReference type="EMBL" id="VOIW01000007">
    <property type="protein sequence ID" value="MRJ40002.1"/>
    <property type="molecule type" value="Genomic_DNA"/>
</dbReference>
<gene>
    <name evidence="2" type="ORF">FRT59_23960</name>
</gene>